<protein>
    <submittedName>
        <fullName evidence="2">C39 family peptidase</fullName>
    </submittedName>
</protein>
<accession>A0A5C8ZQM4</accession>
<dbReference type="GO" id="GO:0008233">
    <property type="term" value="F:peptidase activity"/>
    <property type="evidence" value="ECO:0007669"/>
    <property type="project" value="InterPro"/>
</dbReference>
<dbReference type="GO" id="GO:0006508">
    <property type="term" value="P:proteolysis"/>
    <property type="evidence" value="ECO:0007669"/>
    <property type="project" value="InterPro"/>
</dbReference>
<keyword evidence="3" id="KW-1185">Reference proteome</keyword>
<evidence type="ECO:0000313" key="3">
    <source>
        <dbReference type="Proteomes" id="UP000321933"/>
    </source>
</evidence>
<name>A0A5C8ZQM4_9GAMM</name>
<dbReference type="Gene3D" id="3.90.70.10">
    <property type="entry name" value="Cysteine proteinases"/>
    <property type="match status" value="1"/>
</dbReference>
<dbReference type="GO" id="GO:0005524">
    <property type="term" value="F:ATP binding"/>
    <property type="evidence" value="ECO:0007669"/>
    <property type="project" value="InterPro"/>
</dbReference>
<feature type="domain" description="Peptidase C39" evidence="1">
    <location>
        <begin position="21"/>
        <end position="151"/>
    </location>
</feature>
<dbReference type="Proteomes" id="UP000321933">
    <property type="component" value="Unassembled WGS sequence"/>
</dbReference>
<sequence>MVLNVPVTSFQEQKFARVVPQAFDFSCGSAAVATLLTFHFEQPVTEHAIFVDMYESGDKELIRAKGFSLLDMKRYLERQGYRADGFRVSLDKLQEVGVPAIALIDTSGYSHFVVLKAIDSEYVVIGDSALGMRAMPRTEFEGMWNGIAFLIHNRADVARRNFNQEEDWAYLLLPPTHKALSRRTLAEFTLSLPTRSHDY</sequence>
<dbReference type="EMBL" id="VRYZ01000008">
    <property type="protein sequence ID" value="TXS89797.1"/>
    <property type="molecule type" value="Genomic_DNA"/>
</dbReference>
<dbReference type="InterPro" id="IPR005074">
    <property type="entry name" value="Peptidase_C39"/>
</dbReference>
<dbReference type="AlphaFoldDB" id="A0A5C8ZQM4"/>
<dbReference type="OrthoDB" id="13401at2"/>
<reference evidence="2 3" key="1">
    <citation type="submission" date="2019-08" db="EMBL/GenBank/DDBJ databases">
        <title>Parahaliea maris sp. nov., isolated from the surface seawater.</title>
        <authorList>
            <person name="Liu Y."/>
        </authorList>
    </citation>
    <scope>NUCLEOTIDE SEQUENCE [LARGE SCALE GENOMIC DNA]</scope>
    <source>
        <strain evidence="2 3">S2-26</strain>
    </source>
</reference>
<dbReference type="PROSITE" id="PS50990">
    <property type="entry name" value="PEPTIDASE_C39"/>
    <property type="match status" value="1"/>
</dbReference>
<evidence type="ECO:0000259" key="1">
    <source>
        <dbReference type="PROSITE" id="PS50990"/>
    </source>
</evidence>
<comment type="caution">
    <text evidence="2">The sequence shown here is derived from an EMBL/GenBank/DDBJ whole genome shotgun (WGS) entry which is preliminary data.</text>
</comment>
<dbReference type="CDD" id="cd02423">
    <property type="entry name" value="Peptidase_C39G"/>
    <property type="match status" value="1"/>
</dbReference>
<organism evidence="2 3">
    <name type="scientific">Parahaliea aestuarii</name>
    <dbReference type="NCBI Taxonomy" id="1852021"/>
    <lineage>
        <taxon>Bacteria</taxon>
        <taxon>Pseudomonadati</taxon>
        <taxon>Pseudomonadota</taxon>
        <taxon>Gammaproteobacteria</taxon>
        <taxon>Cellvibrionales</taxon>
        <taxon>Halieaceae</taxon>
        <taxon>Parahaliea</taxon>
    </lineage>
</organism>
<evidence type="ECO:0000313" key="2">
    <source>
        <dbReference type="EMBL" id="TXS89797.1"/>
    </source>
</evidence>
<proteinExistence type="predicted"/>
<dbReference type="GO" id="GO:0016020">
    <property type="term" value="C:membrane"/>
    <property type="evidence" value="ECO:0007669"/>
    <property type="project" value="InterPro"/>
</dbReference>
<gene>
    <name evidence="2" type="ORF">FVW59_16810</name>
</gene>
<dbReference type="Pfam" id="PF03412">
    <property type="entry name" value="Peptidase_C39"/>
    <property type="match status" value="1"/>
</dbReference>